<feature type="region of interest" description="Disordered" evidence="1">
    <location>
        <begin position="209"/>
        <end position="236"/>
    </location>
</feature>
<evidence type="ECO:0000313" key="2">
    <source>
        <dbReference type="EMBL" id="KAK1681692.1"/>
    </source>
</evidence>
<protein>
    <recommendedName>
        <fullName evidence="4">No apical meristem-associated C-terminal domain-containing protein</fullName>
    </recommendedName>
</protein>
<name>A0AAD8WUS6_LOLMU</name>
<evidence type="ECO:0000256" key="1">
    <source>
        <dbReference type="SAM" id="MobiDB-lite"/>
    </source>
</evidence>
<dbReference type="EMBL" id="JAUUTY010000002">
    <property type="protein sequence ID" value="KAK1681692.1"/>
    <property type="molecule type" value="Genomic_DNA"/>
</dbReference>
<feature type="compositionally biased region" description="Low complexity" evidence="1">
    <location>
        <begin position="333"/>
        <end position="363"/>
    </location>
</feature>
<keyword evidence="3" id="KW-1185">Reference proteome</keyword>
<feature type="compositionally biased region" description="Acidic residues" evidence="1">
    <location>
        <begin position="32"/>
        <end position="48"/>
    </location>
</feature>
<accession>A0AAD8WUS6</accession>
<dbReference type="AlphaFoldDB" id="A0AAD8WUS6"/>
<dbReference type="PANTHER" id="PTHR45125">
    <property type="entry name" value="F21J9.4-RELATED"/>
    <property type="match status" value="1"/>
</dbReference>
<evidence type="ECO:0000313" key="3">
    <source>
        <dbReference type="Proteomes" id="UP001231189"/>
    </source>
</evidence>
<proteinExistence type="predicted"/>
<reference evidence="2" key="1">
    <citation type="submission" date="2023-07" db="EMBL/GenBank/DDBJ databases">
        <title>A chromosome-level genome assembly of Lolium multiflorum.</title>
        <authorList>
            <person name="Chen Y."/>
            <person name="Copetti D."/>
            <person name="Kolliker R."/>
            <person name="Studer B."/>
        </authorList>
    </citation>
    <scope>NUCLEOTIDE SEQUENCE</scope>
    <source>
        <strain evidence="2">02402/16</strain>
        <tissue evidence="2">Leaf</tissue>
    </source>
</reference>
<sequence length="385" mass="42622">MDVAAASPGFFTQEEARATAAVAARNEYVEDVADGSQAVEEEDEEEEQPTQAEVADANLSKGKKKRKKDSPPAEPRIKWTPKEEECLAEAWMTVSMNGITGANQTFDTYWLRVKQAFDERKLVDPYFNKTTMIRGDKATTHWGIIQTACSKWHGVQEEIKDRPVSGHDLEQKLRRALDMYMDDTGMQFKFLNVYARIEKCEKWAETRKNLSKSKTKQYNPDAPAAGSADGRPERGQKKLKELKDGNPADRLQASFDKCWADARTHAAGRDDKFDGRWREMLANQGARIALLKTTTAAKKRNTDLAFLMGGNTDLMDEETRIWYEGHRSDILRPTPASSSSSPPAPTSSSSPSTPSTAAASTTACEETSPSDTAVPAGTTDEPVSV</sequence>
<organism evidence="2 3">
    <name type="scientific">Lolium multiflorum</name>
    <name type="common">Italian ryegrass</name>
    <name type="synonym">Lolium perenne subsp. multiflorum</name>
    <dbReference type="NCBI Taxonomy" id="4521"/>
    <lineage>
        <taxon>Eukaryota</taxon>
        <taxon>Viridiplantae</taxon>
        <taxon>Streptophyta</taxon>
        <taxon>Embryophyta</taxon>
        <taxon>Tracheophyta</taxon>
        <taxon>Spermatophyta</taxon>
        <taxon>Magnoliopsida</taxon>
        <taxon>Liliopsida</taxon>
        <taxon>Poales</taxon>
        <taxon>Poaceae</taxon>
        <taxon>BOP clade</taxon>
        <taxon>Pooideae</taxon>
        <taxon>Poodae</taxon>
        <taxon>Poeae</taxon>
        <taxon>Poeae Chloroplast Group 2 (Poeae type)</taxon>
        <taxon>Loliodinae</taxon>
        <taxon>Loliinae</taxon>
        <taxon>Lolium</taxon>
    </lineage>
</organism>
<dbReference type="PANTHER" id="PTHR45125:SF48">
    <property type="entry name" value="MYB-LIKE DOMAIN-CONTAINING PROTEIN"/>
    <property type="match status" value="1"/>
</dbReference>
<gene>
    <name evidence="2" type="ORF">QYE76_042540</name>
</gene>
<dbReference type="Proteomes" id="UP001231189">
    <property type="component" value="Unassembled WGS sequence"/>
</dbReference>
<feature type="region of interest" description="Disordered" evidence="1">
    <location>
        <begin position="330"/>
        <end position="385"/>
    </location>
</feature>
<feature type="region of interest" description="Disordered" evidence="1">
    <location>
        <begin position="32"/>
        <end position="77"/>
    </location>
</feature>
<evidence type="ECO:0008006" key="4">
    <source>
        <dbReference type="Google" id="ProtNLM"/>
    </source>
</evidence>
<comment type="caution">
    <text evidence="2">The sequence shown here is derived from an EMBL/GenBank/DDBJ whole genome shotgun (WGS) entry which is preliminary data.</text>
</comment>